<proteinExistence type="inferred from homology"/>
<gene>
    <name evidence="6" type="ORF">AAFF_G00301840</name>
</gene>
<dbReference type="GO" id="GO:0005179">
    <property type="term" value="F:hormone activity"/>
    <property type="evidence" value="ECO:0007669"/>
    <property type="project" value="InterPro"/>
</dbReference>
<evidence type="ECO:0000313" key="6">
    <source>
        <dbReference type="EMBL" id="KAJ8406610.1"/>
    </source>
</evidence>
<reference evidence="6" key="1">
    <citation type="journal article" date="2023" name="Science">
        <title>Genome structures resolve the early diversification of teleost fishes.</title>
        <authorList>
            <person name="Parey E."/>
            <person name="Louis A."/>
            <person name="Montfort J."/>
            <person name="Bouchez O."/>
            <person name="Roques C."/>
            <person name="Iampietro C."/>
            <person name="Lluch J."/>
            <person name="Castinel A."/>
            <person name="Donnadieu C."/>
            <person name="Desvignes T."/>
            <person name="Floi Bucao C."/>
            <person name="Jouanno E."/>
            <person name="Wen M."/>
            <person name="Mejri S."/>
            <person name="Dirks R."/>
            <person name="Jansen H."/>
            <person name="Henkel C."/>
            <person name="Chen W.J."/>
            <person name="Zahm M."/>
            <person name="Cabau C."/>
            <person name="Klopp C."/>
            <person name="Thompson A.W."/>
            <person name="Robinson-Rechavi M."/>
            <person name="Braasch I."/>
            <person name="Lecointre G."/>
            <person name="Bobe J."/>
            <person name="Postlethwait J.H."/>
            <person name="Berthelot C."/>
            <person name="Roest Crollius H."/>
            <person name="Guiguen Y."/>
        </authorList>
    </citation>
    <scope>NUCLEOTIDE SEQUENCE</scope>
    <source>
        <strain evidence="6">NC1722</strain>
    </source>
</reference>
<dbReference type="AlphaFoldDB" id="A0AAD7SPX5"/>
<comment type="caution">
    <text evidence="6">The sequence shown here is derived from an EMBL/GenBank/DDBJ whole genome shotgun (WGS) entry which is preliminary data.</text>
</comment>
<protein>
    <recommendedName>
        <fullName evidence="8">Adrenomedullin</fullName>
    </recommendedName>
</protein>
<evidence type="ECO:0000256" key="5">
    <source>
        <dbReference type="ARBA" id="ARBA00023157"/>
    </source>
</evidence>
<evidence type="ECO:0000256" key="4">
    <source>
        <dbReference type="ARBA" id="ARBA00022729"/>
    </source>
</evidence>
<dbReference type="InterPro" id="IPR021116">
    <property type="entry name" value="Calcitonin/adrenomedullin"/>
</dbReference>
<dbReference type="EMBL" id="JAINUG010000043">
    <property type="protein sequence ID" value="KAJ8406610.1"/>
    <property type="molecule type" value="Genomic_DNA"/>
</dbReference>
<evidence type="ECO:0000313" key="7">
    <source>
        <dbReference type="Proteomes" id="UP001221898"/>
    </source>
</evidence>
<evidence type="ECO:0000256" key="1">
    <source>
        <dbReference type="ARBA" id="ARBA00004613"/>
    </source>
</evidence>
<dbReference type="PANTHER" id="PTHR23414">
    <property type="entry name" value="ADRENOMEDULLIN, ADM"/>
    <property type="match status" value="1"/>
</dbReference>
<evidence type="ECO:0000256" key="3">
    <source>
        <dbReference type="ARBA" id="ARBA00022525"/>
    </source>
</evidence>
<keyword evidence="4" id="KW-0732">Signal</keyword>
<dbReference type="Pfam" id="PF00214">
    <property type="entry name" value="Calc_CGRP_IAPP"/>
    <property type="match status" value="1"/>
</dbReference>
<dbReference type="GO" id="GO:0003073">
    <property type="term" value="P:regulation of systemic arterial blood pressure"/>
    <property type="evidence" value="ECO:0007669"/>
    <property type="project" value="TreeGrafter"/>
</dbReference>
<evidence type="ECO:0008006" key="8">
    <source>
        <dbReference type="Google" id="ProtNLM"/>
    </source>
</evidence>
<comment type="similarity">
    <text evidence="2">Belongs to the adrenomedullin family.</text>
</comment>
<evidence type="ECO:0000256" key="2">
    <source>
        <dbReference type="ARBA" id="ARBA00010575"/>
    </source>
</evidence>
<dbReference type="GO" id="GO:0005615">
    <property type="term" value="C:extracellular space"/>
    <property type="evidence" value="ECO:0007669"/>
    <property type="project" value="TreeGrafter"/>
</dbReference>
<sequence length="222" mass="25072">MRWLLEAFGMREAVSPGAPPTISIKATTSGLSPNNLPEWIIENFRFAATMKLLLQTFLCWWLLASVMPSVNSAKLDLSSVMKKRLSTWLQSRTKRDLNGMPAAIDAASVPFIRPEDVKDTLKPHSSTDISIRVKRTSSNQSRRAGCSFLPTCTVHDLAHRIHQSKLKVDSAPIDKISPLGYGRRRRSLPERVATLLLNRHHQELENGWVHLVKEEAKMLKRT</sequence>
<dbReference type="GO" id="GO:0007189">
    <property type="term" value="P:adenylate cyclase-activating G protein-coupled receptor signaling pathway"/>
    <property type="evidence" value="ECO:0007669"/>
    <property type="project" value="TreeGrafter"/>
</dbReference>
<dbReference type="GO" id="GO:1990410">
    <property type="term" value="P:adrenomedullin receptor signaling pathway"/>
    <property type="evidence" value="ECO:0007669"/>
    <property type="project" value="TreeGrafter"/>
</dbReference>
<dbReference type="GO" id="GO:0010460">
    <property type="term" value="P:positive regulation of heart rate"/>
    <property type="evidence" value="ECO:0007669"/>
    <property type="project" value="TreeGrafter"/>
</dbReference>
<dbReference type="GO" id="GO:0031700">
    <property type="term" value="F:adrenomedullin receptor binding"/>
    <property type="evidence" value="ECO:0007669"/>
    <property type="project" value="TreeGrafter"/>
</dbReference>
<organism evidence="6 7">
    <name type="scientific">Aldrovandia affinis</name>
    <dbReference type="NCBI Taxonomy" id="143900"/>
    <lineage>
        <taxon>Eukaryota</taxon>
        <taxon>Metazoa</taxon>
        <taxon>Chordata</taxon>
        <taxon>Craniata</taxon>
        <taxon>Vertebrata</taxon>
        <taxon>Euteleostomi</taxon>
        <taxon>Actinopterygii</taxon>
        <taxon>Neopterygii</taxon>
        <taxon>Teleostei</taxon>
        <taxon>Notacanthiformes</taxon>
        <taxon>Halosauridae</taxon>
        <taxon>Aldrovandia</taxon>
    </lineage>
</organism>
<accession>A0AAD7SPX5</accession>
<dbReference type="InterPro" id="IPR051665">
    <property type="entry name" value="Adrenomedullin-reg_peptide"/>
</dbReference>
<name>A0AAD7SPX5_9TELE</name>
<dbReference type="PANTHER" id="PTHR23414:SF3">
    <property type="entry name" value="PRO-ADRENOMEDULLIN"/>
    <property type="match status" value="1"/>
</dbReference>
<dbReference type="Proteomes" id="UP001221898">
    <property type="component" value="Unassembled WGS sequence"/>
</dbReference>
<keyword evidence="3" id="KW-0964">Secreted</keyword>
<comment type="subcellular location">
    <subcellularLocation>
        <location evidence="1">Secreted</location>
    </subcellularLocation>
</comment>
<keyword evidence="7" id="KW-1185">Reference proteome</keyword>
<keyword evidence="5" id="KW-1015">Disulfide bond</keyword>